<feature type="domain" description="Helicase/UvrB N-terminal" evidence="2">
    <location>
        <begin position="5"/>
        <end position="217"/>
    </location>
</feature>
<proteinExistence type="predicted"/>
<dbReference type="GO" id="GO:0003677">
    <property type="term" value="F:DNA binding"/>
    <property type="evidence" value="ECO:0007669"/>
    <property type="project" value="InterPro"/>
</dbReference>
<evidence type="ECO:0000259" key="2">
    <source>
        <dbReference type="Pfam" id="PF04851"/>
    </source>
</evidence>
<dbReference type="EMBL" id="JAPFAR010000042">
    <property type="protein sequence ID" value="MDI3349511.1"/>
    <property type="molecule type" value="Genomic_DNA"/>
</dbReference>
<dbReference type="GO" id="GO:0005829">
    <property type="term" value="C:cytosol"/>
    <property type="evidence" value="ECO:0007669"/>
    <property type="project" value="TreeGrafter"/>
</dbReference>
<comment type="caution">
    <text evidence="3">The sequence shown here is derived from an EMBL/GenBank/DDBJ whole genome shotgun (WGS) entry which is preliminary data.</text>
</comment>
<dbReference type="SUPFAM" id="SSF52540">
    <property type="entry name" value="P-loop containing nucleoside triphosphate hydrolases"/>
    <property type="match status" value="2"/>
</dbReference>
<dbReference type="PANTHER" id="PTHR47396:SF1">
    <property type="entry name" value="ATP-DEPENDENT HELICASE IRC3-RELATED"/>
    <property type="match status" value="1"/>
</dbReference>
<dbReference type="InterPro" id="IPR006935">
    <property type="entry name" value="Helicase/UvrB_N"/>
</dbReference>
<feature type="coiled-coil region" evidence="1">
    <location>
        <begin position="262"/>
        <end position="317"/>
    </location>
</feature>
<dbReference type="InterPro" id="IPR027417">
    <property type="entry name" value="P-loop_NTPase"/>
</dbReference>
<dbReference type="PANTHER" id="PTHR47396">
    <property type="entry name" value="TYPE I RESTRICTION ENZYME ECOKI R PROTEIN"/>
    <property type="match status" value="1"/>
</dbReference>
<dbReference type="GO" id="GO:0016787">
    <property type="term" value="F:hydrolase activity"/>
    <property type="evidence" value="ECO:0007669"/>
    <property type="project" value="InterPro"/>
</dbReference>
<evidence type="ECO:0000256" key="1">
    <source>
        <dbReference type="SAM" id="Coils"/>
    </source>
</evidence>
<evidence type="ECO:0000313" key="4">
    <source>
        <dbReference type="Proteomes" id="UP001162175"/>
    </source>
</evidence>
<dbReference type="Gene3D" id="3.40.50.300">
    <property type="entry name" value="P-loop containing nucleotide triphosphate hydrolases"/>
    <property type="match status" value="1"/>
</dbReference>
<dbReference type="AlphaFoldDB" id="A0AA43QYF1"/>
<dbReference type="Proteomes" id="UP001162175">
    <property type="component" value="Unassembled WGS sequence"/>
</dbReference>
<reference evidence="3" key="1">
    <citation type="submission" date="2022-11" db="EMBL/GenBank/DDBJ databases">
        <title>Draft genome of Mycoplasma arginini isolated from fly.</title>
        <authorList>
            <person name="Severgnini M."/>
            <person name="Gioia G."/>
            <person name="Cremonesi P."/>
            <person name="Moroni P."/>
            <person name="Addis M.F."/>
            <person name="Castiglioni B."/>
        </authorList>
    </citation>
    <scope>NUCLEOTIDE SEQUENCE</scope>
    <source>
        <strain evidence="3">QMP CG1-1632</strain>
    </source>
</reference>
<dbReference type="Pfam" id="PF04851">
    <property type="entry name" value="ResIII"/>
    <property type="match status" value="1"/>
</dbReference>
<dbReference type="GO" id="GO:0005524">
    <property type="term" value="F:ATP binding"/>
    <property type="evidence" value="ECO:0007669"/>
    <property type="project" value="InterPro"/>
</dbReference>
<name>A0AA43QYF1_MYCAR</name>
<keyword evidence="1" id="KW-0175">Coiled coil</keyword>
<gene>
    <name evidence="3" type="ORF">DCBHLPFO_00146</name>
</gene>
<organism evidence="3 4">
    <name type="scientific">Mycoplasmopsis arginini</name>
    <name type="common">Mycoplasma arginini</name>
    <dbReference type="NCBI Taxonomy" id="2094"/>
    <lineage>
        <taxon>Bacteria</taxon>
        <taxon>Bacillati</taxon>
        <taxon>Mycoplasmatota</taxon>
        <taxon>Mycoplasmoidales</taxon>
        <taxon>Metamycoplasmataceae</taxon>
        <taxon>Mycoplasmopsis</taxon>
    </lineage>
</organism>
<sequence>MVRNMKLSKCQEITVNELVSKFNPLQKNIIDFQAPTGSGKTFMITNMIDRLISKFPNEKLTFVIATLSSANLPKQMLDNLNDYKKYLHNNFITIERKESPSTKDSKVKDGHYQIMAKRNNILILGTQSFGKGRIFTEEGTINGFINQIKSENYKLIYIRDEAHYGGEAKKENNKFLDYSLEENLSKQLSKTKDESKKFELLMQDAAHFIVKMTATPKGKNDLVLLNEKDLEEDNIILLKKVSKYNEGIDSLKSEEISNNDILELACKKFKEVKNRYANYQEEPFLQNINPAMLIQVRDDYKNKHEEFEKEINNIISILNKNGLTWVKYFGSNDVDSSIRLINNSLRSISRNHSDIDVIIFKIGPATGWNIPRACMLVQLRNVSSDSLNTQTLGRIKRNPNPEADYSNSSIALNYYYYSNIQESNRQRITLVLKNEFKDEKFKVGSIDRFEIKKRVNNPKYLEDLISLLDINELNAEFNKYYNYYKKYKFIVVGKENYGNKKLITNKIQNNIELEIYKENFLLENKTYFSKNIILAIENWFFTCKGDDRLHDLFSVNLMWLIISIFKMEQIKSKFSEIINSSKIESKIYKISEKSLPYNNDLLVKENSKEMDIPDAKYAYENLRSKKENSNINYFDSKVEIKFLSLLKDYIINNDQNYKIKIWTKNPVFHGLFLEYFDDDNNVSKSFPDFIIKISLNNESKQEHIFYIETKDSNDKSIKISNILKGYKKYFDDKNVPLFDQFSNENLTLIVAKVNQKEKNSINFQGSSSIKNVEKLLNENKEKEKPITFLIDLFNSI</sequence>
<protein>
    <recommendedName>
        <fullName evidence="2">Helicase/UvrB N-terminal domain-containing protein</fullName>
    </recommendedName>
</protein>
<dbReference type="InterPro" id="IPR050742">
    <property type="entry name" value="Helicase_Restrict-Modif_Enz"/>
</dbReference>
<evidence type="ECO:0000313" key="3">
    <source>
        <dbReference type="EMBL" id="MDI3349511.1"/>
    </source>
</evidence>
<accession>A0AA43QYF1</accession>